<evidence type="ECO:0000313" key="1">
    <source>
        <dbReference type="EMBL" id="MBC8198733.1"/>
    </source>
</evidence>
<dbReference type="EMBL" id="JACNLL010000023">
    <property type="protein sequence ID" value="MBC8198733.1"/>
    <property type="molecule type" value="Genomic_DNA"/>
</dbReference>
<dbReference type="Pfam" id="PF11848">
    <property type="entry name" value="DUF3368"/>
    <property type="match status" value="1"/>
</dbReference>
<name>A0A8J6TB66_9BACT</name>
<accession>A0A8J6TB66</accession>
<organism evidence="1 2">
    <name type="scientific">Candidatus Desulfaltia bathyphila</name>
    <dbReference type="NCBI Taxonomy" id="2841697"/>
    <lineage>
        <taxon>Bacteria</taxon>
        <taxon>Pseudomonadati</taxon>
        <taxon>Thermodesulfobacteriota</taxon>
        <taxon>Desulfobacteria</taxon>
        <taxon>Desulfobacterales</taxon>
        <taxon>Desulfobacterales incertae sedis</taxon>
        <taxon>Candidatus Desulfaltia</taxon>
    </lineage>
</organism>
<dbReference type="InterPro" id="IPR021799">
    <property type="entry name" value="PIN-like_prokaryotic"/>
</dbReference>
<protein>
    <submittedName>
        <fullName evidence="1">DUF3368 domain-containing protein</fullName>
    </submittedName>
</protein>
<dbReference type="PANTHER" id="PTHR39550">
    <property type="entry name" value="SLL0658 PROTEIN"/>
    <property type="match status" value="1"/>
</dbReference>
<dbReference type="PANTHER" id="PTHR39550:SF1">
    <property type="entry name" value="SLL0658 PROTEIN"/>
    <property type="match status" value="1"/>
</dbReference>
<dbReference type="AlphaFoldDB" id="A0A8J6TB66"/>
<proteinExistence type="predicted"/>
<comment type="caution">
    <text evidence="1">The sequence shown here is derived from an EMBL/GenBank/DDBJ whole genome shotgun (WGS) entry which is preliminary data.</text>
</comment>
<dbReference type="Proteomes" id="UP000603545">
    <property type="component" value="Unassembled WGS sequence"/>
</dbReference>
<gene>
    <name evidence="1" type="ORF">H8E80_01620</name>
</gene>
<reference evidence="1 2" key="1">
    <citation type="submission" date="2020-08" db="EMBL/GenBank/DDBJ databases">
        <title>Bridging the membrane lipid divide: bacteria of the FCB group superphylum have the potential to synthesize archaeal ether lipids.</title>
        <authorList>
            <person name="Villanueva L."/>
            <person name="Von Meijenfeldt F.A.B."/>
            <person name="Westbye A.B."/>
            <person name="Yadav S."/>
            <person name="Hopmans E.C."/>
            <person name="Dutilh B.E."/>
            <person name="Sinninghe Damste J.S."/>
        </authorList>
    </citation>
    <scope>NUCLEOTIDE SEQUENCE [LARGE SCALE GENOMIC DNA]</scope>
    <source>
        <strain evidence="1">NIOZ-UU82</strain>
    </source>
</reference>
<evidence type="ECO:0000313" key="2">
    <source>
        <dbReference type="Proteomes" id="UP000603545"/>
    </source>
</evidence>
<sequence>MIVITNSGPLMALAKLGLLHLLGRIYGKVEMPEAVYDEVVLHGLEQGFSDSLHIRLAIQRKQLIVKKVMNSRPDIAALPLHKGEKEALNLALENKANLVLLDDMLARSEAQVLGFSVKGTLGVIVKAYNKQLLTLDEVQIIFNSIIERNDIWIAEELCRRVFERLKNPG</sequence>